<accession>A0A811UV00</accession>
<feature type="chain" id="PRO_5032656327" evidence="1">
    <location>
        <begin position="19"/>
        <end position="55"/>
    </location>
</feature>
<reference evidence="2" key="1">
    <citation type="submission" date="2020-11" db="EMBL/GenBank/DDBJ databases">
        <authorList>
            <person name="Whitehead M."/>
        </authorList>
    </citation>
    <scope>NUCLEOTIDE SEQUENCE</scope>
    <source>
        <strain evidence="2">EGII</strain>
    </source>
</reference>
<evidence type="ECO:0000313" key="3">
    <source>
        <dbReference type="Proteomes" id="UP000606786"/>
    </source>
</evidence>
<dbReference type="Proteomes" id="UP000606786">
    <property type="component" value="Unassembled WGS sequence"/>
</dbReference>
<evidence type="ECO:0000313" key="2">
    <source>
        <dbReference type="EMBL" id="CAD7000873.1"/>
    </source>
</evidence>
<feature type="signal peptide" evidence="1">
    <location>
        <begin position="1"/>
        <end position="18"/>
    </location>
</feature>
<sequence>MTASLLLLFNHQLHAVVSVSVYWLLSNEPITIGHSARVVKEALTSNNNAVIFNNK</sequence>
<evidence type="ECO:0000256" key="1">
    <source>
        <dbReference type="SAM" id="SignalP"/>
    </source>
</evidence>
<keyword evidence="3" id="KW-1185">Reference proteome</keyword>
<keyword evidence="1" id="KW-0732">Signal</keyword>
<proteinExistence type="predicted"/>
<dbReference type="EMBL" id="CAJHJT010000023">
    <property type="protein sequence ID" value="CAD7000873.1"/>
    <property type="molecule type" value="Genomic_DNA"/>
</dbReference>
<name>A0A811UV00_CERCA</name>
<gene>
    <name evidence="2" type="ORF">CCAP1982_LOCUS9347</name>
</gene>
<dbReference type="AlphaFoldDB" id="A0A811UV00"/>
<feature type="non-terminal residue" evidence="2">
    <location>
        <position position="55"/>
    </location>
</feature>
<comment type="caution">
    <text evidence="2">The sequence shown here is derived from an EMBL/GenBank/DDBJ whole genome shotgun (WGS) entry which is preliminary data.</text>
</comment>
<protein>
    <submittedName>
        <fullName evidence="2">(Mediterranean fruit fly) hypothetical protein</fullName>
    </submittedName>
</protein>
<organism evidence="2 3">
    <name type="scientific">Ceratitis capitata</name>
    <name type="common">Mediterranean fruit fly</name>
    <name type="synonym">Tephritis capitata</name>
    <dbReference type="NCBI Taxonomy" id="7213"/>
    <lineage>
        <taxon>Eukaryota</taxon>
        <taxon>Metazoa</taxon>
        <taxon>Ecdysozoa</taxon>
        <taxon>Arthropoda</taxon>
        <taxon>Hexapoda</taxon>
        <taxon>Insecta</taxon>
        <taxon>Pterygota</taxon>
        <taxon>Neoptera</taxon>
        <taxon>Endopterygota</taxon>
        <taxon>Diptera</taxon>
        <taxon>Brachycera</taxon>
        <taxon>Muscomorpha</taxon>
        <taxon>Tephritoidea</taxon>
        <taxon>Tephritidae</taxon>
        <taxon>Ceratitis</taxon>
        <taxon>Ceratitis</taxon>
    </lineage>
</organism>